<dbReference type="RefSeq" id="WP_164133004.1">
    <property type="nucleotide sequence ID" value="NZ_JAAGOX010000057.1"/>
</dbReference>
<organism evidence="7">
    <name type="scientific">Ruegeria sp. PrR005</name>
    <dbReference type="NCBI Taxonomy" id="2706882"/>
    <lineage>
        <taxon>Bacteria</taxon>
        <taxon>Pseudomonadati</taxon>
        <taxon>Pseudomonadota</taxon>
        <taxon>Alphaproteobacteria</taxon>
        <taxon>Rhodobacterales</taxon>
        <taxon>Roseobacteraceae</taxon>
        <taxon>Ruegeria</taxon>
    </lineage>
</organism>
<feature type="transmembrane region" description="Helical" evidence="5">
    <location>
        <begin position="174"/>
        <end position="196"/>
    </location>
</feature>
<dbReference type="PANTHER" id="PTHR32322:SF9">
    <property type="entry name" value="AMINO-ACID METABOLITE EFFLUX PUMP-RELATED"/>
    <property type="match status" value="1"/>
</dbReference>
<dbReference type="Pfam" id="PF00892">
    <property type="entry name" value="EamA"/>
    <property type="match status" value="1"/>
</dbReference>
<reference evidence="7" key="1">
    <citation type="submission" date="2020-02" db="EMBL/GenBank/DDBJ databases">
        <title>Delineation of the pyrene-degrading pathway in Roseobacter clade bacteria by genomic analysis.</title>
        <authorList>
            <person name="Zhou H."/>
            <person name="Wang H."/>
        </authorList>
    </citation>
    <scope>NUCLEOTIDE SEQUENCE</scope>
    <source>
        <strain evidence="7">PrR005</strain>
    </source>
</reference>
<feature type="transmembrane region" description="Helical" evidence="5">
    <location>
        <begin position="202"/>
        <end position="220"/>
    </location>
</feature>
<dbReference type="InterPro" id="IPR000620">
    <property type="entry name" value="EamA_dom"/>
</dbReference>
<accession>A0A6B2P012</accession>
<evidence type="ECO:0000256" key="5">
    <source>
        <dbReference type="SAM" id="Phobius"/>
    </source>
</evidence>
<comment type="caution">
    <text evidence="7">The sequence shown here is derived from an EMBL/GenBank/DDBJ whole genome shotgun (WGS) entry which is preliminary data.</text>
</comment>
<feature type="transmembrane region" description="Helical" evidence="5">
    <location>
        <begin position="34"/>
        <end position="53"/>
    </location>
</feature>
<keyword evidence="2 5" id="KW-0812">Transmembrane</keyword>
<evidence type="ECO:0000256" key="3">
    <source>
        <dbReference type="ARBA" id="ARBA00022989"/>
    </source>
</evidence>
<feature type="transmembrane region" description="Helical" evidence="5">
    <location>
        <begin position="65"/>
        <end position="84"/>
    </location>
</feature>
<dbReference type="GO" id="GO:0016020">
    <property type="term" value="C:membrane"/>
    <property type="evidence" value="ECO:0007669"/>
    <property type="project" value="UniProtKB-SubCell"/>
</dbReference>
<keyword evidence="4 5" id="KW-0472">Membrane</keyword>
<dbReference type="PANTHER" id="PTHR32322">
    <property type="entry name" value="INNER MEMBRANE TRANSPORTER"/>
    <property type="match status" value="1"/>
</dbReference>
<evidence type="ECO:0000313" key="7">
    <source>
        <dbReference type="EMBL" id="NDW47999.1"/>
    </source>
</evidence>
<feature type="transmembrane region" description="Helical" evidence="5">
    <location>
        <begin position="232"/>
        <end position="251"/>
    </location>
</feature>
<evidence type="ECO:0000256" key="2">
    <source>
        <dbReference type="ARBA" id="ARBA00022692"/>
    </source>
</evidence>
<gene>
    <name evidence="7" type="ORF">G0P99_23885</name>
</gene>
<proteinExistence type="predicted"/>
<dbReference type="InterPro" id="IPR050638">
    <property type="entry name" value="AA-Vitamin_Transporters"/>
</dbReference>
<dbReference type="EMBL" id="JAAGOX010000057">
    <property type="protein sequence ID" value="NDW47999.1"/>
    <property type="molecule type" value="Genomic_DNA"/>
</dbReference>
<evidence type="ECO:0000256" key="4">
    <source>
        <dbReference type="ARBA" id="ARBA00023136"/>
    </source>
</evidence>
<sequence length="280" mass="28889">MQLFLLTTLTMVAFAANSILNRFAVAGNLADPGAFALLRLFAGAAMLVCLVLWQHKPLPLFHRKRIVGAGALSLYMVAFSLAYLSLDAGLGALILFGVVQITMFGWTAVSGIPPTVRQIIGAVVAFSGLTWILWPAGGVRVDLVGAGLMGLAGLGWAAYTLAGRLETDALSATSANFVMALPVSAAAILMLGTSLALTWEGAALAVISGAVTSGLGYALWYRLVPRLGSARAATVQLSAPAIAVLAGVLLLGEDLPLRLLLGGVLLLGGIALSIRRTPAR</sequence>
<keyword evidence="3 5" id="KW-1133">Transmembrane helix</keyword>
<dbReference type="SUPFAM" id="SSF103481">
    <property type="entry name" value="Multidrug resistance efflux transporter EmrE"/>
    <property type="match status" value="2"/>
</dbReference>
<protein>
    <submittedName>
        <fullName evidence="7">DMT family transporter</fullName>
    </submittedName>
</protein>
<evidence type="ECO:0000259" key="6">
    <source>
        <dbReference type="Pfam" id="PF00892"/>
    </source>
</evidence>
<feature type="transmembrane region" description="Helical" evidence="5">
    <location>
        <begin position="119"/>
        <end position="137"/>
    </location>
</feature>
<evidence type="ECO:0000256" key="1">
    <source>
        <dbReference type="ARBA" id="ARBA00004141"/>
    </source>
</evidence>
<feature type="domain" description="EamA" evidence="6">
    <location>
        <begin position="145"/>
        <end position="274"/>
    </location>
</feature>
<dbReference type="AlphaFoldDB" id="A0A6B2P012"/>
<feature type="transmembrane region" description="Helical" evidence="5">
    <location>
        <begin position="90"/>
        <end position="112"/>
    </location>
</feature>
<feature type="transmembrane region" description="Helical" evidence="5">
    <location>
        <begin position="143"/>
        <end position="162"/>
    </location>
</feature>
<name>A0A6B2P012_9RHOB</name>
<dbReference type="InterPro" id="IPR037185">
    <property type="entry name" value="EmrE-like"/>
</dbReference>
<comment type="subcellular location">
    <subcellularLocation>
        <location evidence="1">Membrane</location>
        <topology evidence="1">Multi-pass membrane protein</topology>
    </subcellularLocation>
</comment>
<feature type="transmembrane region" description="Helical" evidence="5">
    <location>
        <begin position="257"/>
        <end position="274"/>
    </location>
</feature>